<feature type="non-terminal residue" evidence="2">
    <location>
        <position position="146"/>
    </location>
</feature>
<accession>A0A812QUQ3</accession>
<feature type="region of interest" description="Disordered" evidence="1">
    <location>
        <begin position="1"/>
        <end position="64"/>
    </location>
</feature>
<name>A0A812QUQ3_SYMPI</name>
<sequence>SRRMARGSLRGRSSPQRMTLHFSGGSGRTLRSERRDGSCGNVPSRRKSQSIPGNRCKTISAGNSAIRKPGTSLELWRWRLSEKQLQNPSKKRMRMARMPSRKGRDPDLLLLNPASQAGQKMSLQKRLPGCGQRRKPVDLLLTFPIS</sequence>
<evidence type="ECO:0000313" key="3">
    <source>
        <dbReference type="Proteomes" id="UP000649617"/>
    </source>
</evidence>
<feature type="non-terminal residue" evidence="2">
    <location>
        <position position="1"/>
    </location>
</feature>
<dbReference type="EMBL" id="CAJNIZ010017958">
    <property type="protein sequence ID" value="CAE7404783.1"/>
    <property type="molecule type" value="Genomic_DNA"/>
</dbReference>
<reference evidence="2" key="1">
    <citation type="submission" date="2021-02" db="EMBL/GenBank/DDBJ databases">
        <authorList>
            <person name="Dougan E. K."/>
            <person name="Rhodes N."/>
            <person name="Thang M."/>
            <person name="Chan C."/>
        </authorList>
    </citation>
    <scope>NUCLEOTIDE SEQUENCE</scope>
</reference>
<protein>
    <submittedName>
        <fullName evidence="2">Terf2ip protein</fullName>
    </submittedName>
</protein>
<dbReference type="Proteomes" id="UP000649617">
    <property type="component" value="Unassembled WGS sequence"/>
</dbReference>
<proteinExistence type="predicted"/>
<keyword evidence="3" id="KW-1185">Reference proteome</keyword>
<organism evidence="2 3">
    <name type="scientific">Symbiodinium pilosum</name>
    <name type="common">Dinoflagellate</name>
    <dbReference type="NCBI Taxonomy" id="2952"/>
    <lineage>
        <taxon>Eukaryota</taxon>
        <taxon>Sar</taxon>
        <taxon>Alveolata</taxon>
        <taxon>Dinophyceae</taxon>
        <taxon>Suessiales</taxon>
        <taxon>Symbiodiniaceae</taxon>
        <taxon>Symbiodinium</taxon>
    </lineage>
</organism>
<dbReference type="AlphaFoldDB" id="A0A812QUQ3"/>
<gene>
    <name evidence="2" type="primary">terf2ip</name>
    <name evidence="2" type="ORF">SPIL2461_LOCUS9985</name>
</gene>
<evidence type="ECO:0000256" key="1">
    <source>
        <dbReference type="SAM" id="MobiDB-lite"/>
    </source>
</evidence>
<comment type="caution">
    <text evidence="2">The sequence shown here is derived from an EMBL/GenBank/DDBJ whole genome shotgun (WGS) entry which is preliminary data.</text>
</comment>
<evidence type="ECO:0000313" key="2">
    <source>
        <dbReference type="EMBL" id="CAE7404783.1"/>
    </source>
</evidence>
<feature type="compositionally biased region" description="Basic residues" evidence="1">
    <location>
        <begin position="89"/>
        <end position="101"/>
    </location>
</feature>
<feature type="region of interest" description="Disordered" evidence="1">
    <location>
        <begin position="84"/>
        <end position="109"/>
    </location>
</feature>